<proteinExistence type="predicted"/>
<dbReference type="PANTHER" id="PTHR46162:SF65">
    <property type="entry name" value="F9D12.8 PROTEIN-RELATED"/>
    <property type="match status" value="1"/>
</dbReference>
<dbReference type="Gene3D" id="2.60.210.10">
    <property type="entry name" value="Apoptosis, Tumor Necrosis Factor Receptor Associated Protein 2, Chain A"/>
    <property type="match status" value="4"/>
</dbReference>
<evidence type="ECO:0000313" key="3">
    <source>
        <dbReference type="Proteomes" id="UP000694005"/>
    </source>
</evidence>
<feature type="domain" description="MATH" evidence="1">
    <location>
        <begin position="615"/>
        <end position="738"/>
    </location>
</feature>
<reference evidence="2 3" key="1">
    <citation type="submission" date="2021-07" db="EMBL/GenBank/DDBJ databases">
        <authorList>
            <consortium name="Genoscope - CEA"/>
            <person name="William W."/>
        </authorList>
    </citation>
    <scope>NUCLEOTIDE SEQUENCE [LARGE SCALE GENOMIC DNA]</scope>
</reference>
<sequence length="749" mass="84911">SVYINVKPSQKQKPDHIKMDSQQRSLCFISLAFLFITCSSAEFLIQQVTQGRGTENNSSYSLDANLGVTRVLRDERPSSKIVTIAGYSVIKGRGEPYESSVFEAAGYKWRIVLYVVGNANDGGAGYISLYVRIEETESLPFGWELNNVDLKLFVHNPKLNKYLTVTDGALKRFNGVKKESGFGQLIALSTFENTNEGYIVQDTCSFGAEILIVKPAEVQEKVTFISNPPDNVFTWKILRFSNLEDKFYYSADFLVGDRYWRLGFNPKGDGGGRPHALPIFLFAQGFGPNAVATNTWGAVNLRLKNQRSTNHRQIYSAAWYPIRSGYGVGVNNIILLADLNDASKGYLVNDAIIFEAEMGQWKLQCRTQQRTTPLSHTSTGNSSVLRAYKDEEEFWKQRRRLMWLAAGDRNSGYFHTICKGKRARNSIFVLENSVGTVFYEETHIIQEITSYFQTIFTSNSSPDLSLEKVYVDLFIRLVITVSQVNYYRQYTLANISKINHSGYVLHVGRTGYISLYVRIEETETIPYGLEVNVDLKLFVHVPKLEKYLTITDGAVKRFNAEKKEWGFEQLIDLASFENTNEGYIVQDTCSFGAEIFIVKPAKVQEKVTFISNPPRNVFTWEIPHFSDMEDKFYFSDDFLVEDRYWRLGFNPKGGSALPIYLDAQGFRPDAVATNTWGAVNLRLKNQRSTNHRERYSAAWYPIRSGYGVGVNSIISLADLHDASKGYLVNDAIIFEAEMVKVTVTNIVSV</sequence>
<dbReference type="FunFam" id="2.60.210.10:FF:000013">
    <property type="entry name" value="TRAF-like family protein"/>
    <property type="match status" value="2"/>
</dbReference>
<dbReference type="AlphaFoldDB" id="A0A8D9M2Y7"/>
<dbReference type="EMBL" id="LS974618">
    <property type="protein sequence ID" value="CAG7895797.1"/>
    <property type="molecule type" value="Genomic_DNA"/>
</dbReference>
<evidence type="ECO:0000313" key="2">
    <source>
        <dbReference type="EMBL" id="CAG7895797.1"/>
    </source>
</evidence>
<feature type="domain" description="MATH" evidence="1">
    <location>
        <begin position="451"/>
        <end position="595"/>
    </location>
</feature>
<feature type="non-terminal residue" evidence="2">
    <location>
        <position position="1"/>
    </location>
</feature>
<feature type="domain" description="MATH" evidence="1">
    <location>
        <begin position="230"/>
        <end position="358"/>
    </location>
</feature>
<accession>A0A8D9M2Y7</accession>
<gene>
    <name evidence="2" type="ORF">BRAPAZ1V2_A02P47490.2</name>
</gene>
<protein>
    <recommendedName>
        <fullName evidence="1">MATH domain-containing protein</fullName>
    </recommendedName>
</protein>
<dbReference type="PROSITE" id="PS50144">
    <property type="entry name" value="MATH"/>
    <property type="match status" value="4"/>
</dbReference>
<dbReference type="Pfam" id="PF22486">
    <property type="entry name" value="MATH_2"/>
    <property type="match status" value="4"/>
</dbReference>
<dbReference type="SMART" id="SM00061">
    <property type="entry name" value="MATH"/>
    <property type="match status" value="3"/>
</dbReference>
<evidence type="ECO:0000259" key="1">
    <source>
        <dbReference type="PROSITE" id="PS50144"/>
    </source>
</evidence>
<dbReference type="Proteomes" id="UP000694005">
    <property type="component" value="Chromosome A02"/>
</dbReference>
<feature type="domain" description="MATH" evidence="1">
    <location>
        <begin position="77"/>
        <end position="210"/>
    </location>
</feature>
<dbReference type="SUPFAM" id="SSF49599">
    <property type="entry name" value="TRAF domain-like"/>
    <property type="match status" value="4"/>
</dbReference>
<dbReference type="CDD" id="cd00121">
    <property type="entry name" value="MATH"/>
    <property type="match status" value="4"/>
</dbReference>
<dbReference type="InterPro" id="IPR008974">
    <property type="entry name" value="TRAF-like"/>
</dbReference>
<name>A0A8D9M2Y7_BRACM</name>
<organism evidence="2 3">
    <name type="scientific">Brassica campestris</name>
    <name type="common">Field mustard</name>
    <dbReference type="NCBI Taxonomy" id="3711"/>
    <lineage>
        <taxon>Eukaryota</taxon>
        <taxon>Viridiplantae</taxon>
        <taxon>Streptophyta</taxon>
        <taxon>Embryophyta</taxon>
        <taxon>Tracheophyta</taxon>
        <taxon>Spermatophyta</taxon>
        <taxon>Magnoliopsida</taxon>
        <taxon>eudicotyledons</taxon>
        <taxon>Gunneridae</taxon>
        <taxon>Pentapetalae</taxon>
        <taxon>rosids</taxon>
        <taxon>malvids</taxon>
        <taxon>Brassicales</taxon>
        <taxon>Brassicaceae</taxon>
        <taxon>Brassiceae</taxon>
        <taxon>Brassica</taxon>
    </lineage>
</organism>
<dbReference type="PANTHER" id="PTHR46162">
    <property type="entry name" value="TRAF-LIKE FAMILY PROTEIN"/>
    <property type="match status" value="1"/>
</dbReference>
<dbReference type="Gramene" id="A02p47490.2_BraZ1">
    <property type="protein sequence ID" value="A02p47490.2_BraZ1.CDS"/>
    <property type="gene ID" value="A02g47490.2_BraZ1"/>
</dbReference>
<dbReference type="InterPro" id="IPR002083">
    <property type="entry name" value="MATH/TRAF_dom"/>
</dbReference>